<evidence type="ECO:0000256" key="1">
    <source>
        <dbReference type="SAM" id="MobiDB-lite"/>
    </source>
</evidence>
<proteinExistence type="predicted"/>
<reference evidence="2 3" key="1">
    <citation type="submission" date="2020-06" db="EMBL/GenBank/DDBJ databases">
        <title>Rhizobium sp.nov. isolated from the tomato plant.</title>
        <authorList>
            <person name="Thin K.K."/>
            <person name="Zhang X."/>
            <person name="He S."/>
        </authorList>
    </citation>
    <scope>NUCLEOTIDE SEQUENCE [LARGE SCALE GENOMIC DNA]</scope>
    <source>
        <strain evidence="2 3">DBTS2</strain>
    </source>
</reference>
<name>A0ABX2QKK6_9HYPH</name>
<keyword evidence="3" id="KW-1185">Reference proteome</keyword>
<dbReference type="Gene3D" id="1.10.238.10">
    <property type="entry name" value="EF-hand"/>
    <property type="match status" value="1"/>
</dbReference>
<protein>
    <submittedName>
        <fullName evidence="2">EF-hand domain-containing protein</fullName>
    </submittedName>
</protein>
<dbReference type="RefSeq" id="WP_176952200.1">
    <property type="nucleotide sequence ID" value="NZ_JABXYK010000023.1"/>
</dbReference>
<dbReference type="PROSITE" id="PS00018">
    <property type="entry name" value="EF_HAND_1"/>
    <property type="match status" value="1"/>
</dbReference>
<sequence>MKVESSIFSLITPRTRKAPSTAEEGLGVTLSPPAKTPAVRSDAQRIDDFYARMSKQQLDWSDANKDGKVTKAEYMDGQKRLAEMNDQEFDSARSDAHWAKLDPDGTGSLDASALREGLEKLLPVGTGRLDANFAERLRTRQTSD</sequence>
<dbReference type="EMBL" id="JABXYK010000023">
    <property type="protein sequence ID" value="NVP58300.1"/>
    <property type="molecule type" value="Genomic_DNA"/>
</dbReference>
<dbReference type="Proteomes" id="UP000659172">
    <property type="component" value="Unassembled WGS sequence"/>
</dbReference>
<dbReference type="InterPro" id="IPR018247">
    <property type="entry name" value="EF_Hand_1_Ca_BS"/>
</dbReference>
<dbReference type="SUPFAM" id="SSF47473">
    <property type="entry name" value="EF-hand"/>
    <property type="match status" value="1"/>
</dbReference>
<accession>A0ABX2QKK6</accession>
<dbReference type="InterPro" id="IPR011992">
    <property type="entry name" value="EF-hand-dom_pair"/>
</dbReference>
<evidence type="ECO:0000313" key="2">
    <source>
        <dbReference type="EMBL" id="NVP58300.1"/>
    </source>
</evidence>
<comment type="caution">
    <text evidence="2">The sequence shown here is derived from an EMBL/GenBank/DDBJ whole genome shotgun (WGS) entry which is preliminary data.</text>
</comment>
<evidence type="ECO:0000313" key="3">
    <source>
        <dbReference type="Proteomes" id="UP000659172"/>
    </source>
</evidence>
<organism evidence="2 3">
    <name type="scientific">Mycoplana rhizolycopersici</name>
    <dbReference type="NCBI Taxonomy" id="2746702"/>
    <lineage>
        <taxon>Bacteria</taxon>
        <taxon>Pseudomonadati</taxon>
        <taxon>Pseudomonadota</taxon>
        <taxon>Alphaproteobacteria</taxon>
        <taxon>Hyphomicrobiales</taxon>
        <taxon>Rhizobiaceae</taxon>
        <taxon>Mycoplana</taxon>
    </lineage>
</organism>
<gene>
    <name evidence="2" type="ORF">HV823_23985</name>
</gene>
<feature type="region of interest" description="Disordered" evidence="1">
    <location>
        <begin position="1"/>
        <end position="40"/>
    </location>
</feature>